<evidence type="ECO:0000256" key="3">
    <source>
        <dbReference type="PROSITE-ProRule" id="PRU00284"/>
    </source>
</evidence>
<dbReference type="Proteomes" id="UP000503840">
    <property type="component" value="Unassembled WGS sequence"/>
</dbReference>
<sequence>MSFAAVFSATILLSSLLFHFTIARRIKHLASIANDDTLHNANTLPVPLRNIAETILSRNKELADQQTRLTEIVAALSEDRSVIIANEHGSITHMDESAISALGQKGKAEEYLCGNMSRLLGESSAAGSLATRVLKSGRRETAEMTVLQNGIVRTLVCTATPLSSSDGSSNKGLCLSLVDMTESRAQEKALVEDKVRMAELAEQLIASAQQVNSASEDLAERIQSANAGATRQQHRTMETATAMEQMNATVMEVARSASDAAELAVRTRSHSSDGAKRMASLEGEIAGVGGVVSVLGDRIEELGTKAVDIGQVINVINDIADQTNLLALNAAIEAARAGDAGRGFAVVADEVRKLAEKTMQATSEVRSVILSIQESSKAASGEMQQALSAVEQVTASANAAGAALQSIVSLADETSSQVQSIATAAEEQSATSEQINGAVDEITRIATETMETMNKAATDVFSLSGRASDLSLHIKRMQSGECEKDAAGKEVPCWVYKDCGREKGGKREKEMGVCPAWPNHGYSCAAVTGTYCGGVIQETFAKKIANCAKCDYFKSTHYDRESIHSAFECQGTAGKKLKPLRK</sequence>
<dbReference type="InterPro" id="IPR054687">
    <property type="entry name" value="Two-CW_dom"/>
</dbReference>
<dbReference type="PANTHER" id="PTHR32089">
    <property type="entry name" value="METHYL-ACCEPTING CHEMOTAXIS PROTEIN MCPB"/>
    <property type="match status" value="1"/>
</dbReference>
<dbReference type="AlphaFoldDB" id="A0A7J0BIM4"/>
<dbReference type="GO" id="GO:0004888">
    <property type="term" value="F:transmembrane signaling receptor activity"/>
    <property type="evidence" value="ECO:0007669"/>
    <property type="project" value="InterPro"/>
</dbReference>
<dbReference type="CDD" id="cd11386">
    <property type="entry name" value="MCP_signal"/>
    <property type="match status" value="1"/>
</dbReference>
<keyword evidence="1 3" id="KW-0807">Transducer</keyword>
<comment type="caution">
    <text evidence="5">The sequence shown here is derived from an EMBL/GenBank/DDBJ whole genome shotgun (WGS) entry which is preliminary data.</text>
</comment>
<dbReference type="InterPro" id="IPR004089">
    <property type="entry name" value="MCPsignal_dom"/>
</dbReference>
<evidence type="ECO:0000256" key="2">
    <source>
        <dbReference type="ARBA" id="ARBA00029447"/>
    </source>
</evidence>
<protein>
    <recommendedName>
        <fullName evidence="4">Methyl-accepting transducer domain-containing protein</fullName>
    </recommendedName>
</protein>
<dbReference type="EMBL" id="BLVO01000013">
    <property type="protein sequence ID" value="GFM33547.1"/>
    <property type="molecule type" value="Genomic_DNA"/>
</dbReference>
<gene>
    <name evidence="5" type="ORF">DSM101010T_19120</name>
</gene>
<feature type="domain" description="Methyl-accepting transducer" evidence="4">
    <location>
        <begin position="207"/>
        <end position="443"/>
    </location>
</feature>
<dbReference type="InterPro" id="IPR004090">
    <property type="entry name" value="Chemotax_Me-accpt_rcpt"/>
</dbReference>
<evidence type="ECO:0000259" key="4">
    <source>
        <dbReference type="PROSITE" id="PS50111"/>
    </source>
</evidence>
<name>A0A7J0BIM4_9BACT</name>
<dbReference type="GO" id="GO:0006935">
    <property type="term" value="P:chemotaxis"/>
    <property type="evidence" value="ECO:0007669"/>
    <property type="project" value="InterPro"/>
</dbReference>
<dbReference type="NCBIfam" id="NF045718">
    <property type="entry name" value="two_CW_domain"/>
    <property type="match status" value="1"/>
</dbReference>
<evidence type="ECO:0000313" key="6">
    <source>
        <dbReference type="Proteomes" id="UP000503840"/>
    </source>
</evidence>
<dbReference type="GO" id="GO:0016020">
    <property type="term" value="C:membrane"/>
    <property type="evidence" value="ECO:0007669"/>
    <property type="project" value="InterPro"/>
</dbReference>
<comment type="similarity">
    <text evidence="2">Belongs to the methyl-accepting chemotaxis (MCP) protein family.</text>
</comment>
<keyword evidence="6" id="KW-1185">Reference proteome</keyword>
<dbReference type="GO" id="GO:0007165">
    <property type="term" value="P:signal transduction"/>
    <property type="evidence" value="ECO:0007669"/>
    <property type="project" value="UniProtKB-KW"/>
</dbReference>
<accession>A0A7J0BIM4</accession>
<dbReference type="Pfam" id="PF00015">
    <property type="entry name" value="MCPsignal"/>
    <property type="match status" value="1"/>
</dbReference>
<reference evidence="5 6" key="1">
    <citation type="submission" date="2020-05" db="EMBL/GenBank/DDBJ databases">
        <title>Draft genome sequence of Desulfovibrio sp. strain HN2T.</title>
        <authorList>
            <person name="Ueno A."/>
            <person name="Tamazawa S."/>
            <person name="Tamamura S."/>
            <person name="Murakami T."/>
            <person name="Kiyama T."/>
            <person name="Inomata H."/>
            <person name="Amano Y."/>
            <person name="Miyakawa K."/>
            <person name="Tamaki H."/>
            <person name="Naganuma T."/>
            <person name="Kaneko K."/>
        </authorList>
    </citation>
    <scope>NUCLEOTIDE SEQUENCE [LARGE SCALE GENOMIC DNA]</scope>
    <source>
        <strain evidence="5 6">HN2</strain>
    </source>
</reference>
<proteinExistence type="inferred from homology"/>
<evidence type="ECO:0000313" key="5">
    <source>
        <dbReference type="EMBL" id="GFM33547.1"/>
    </source>
</evidence>
<dbReference type="SUPFAM" id="SSF58104">
    <property type="entry name" value="Methyl-accepting chemotaxis protein (MCP) signaling domain"/>
    <property type="match status" value="1"/>
</dbReference>
<dbReference type="SMART" id="SM00283">
    <property type="entry name" value="MA"/>
    <property type="match status" value="1"/>
</dbReference>
<dbReference type="PRINTS" id="PR00260">
    <property type="entry name" value="CHEMTRNSDUCR"/>
</dbReference>
<dbReference type="PANTHER" id="PTHR32089:SF112">
    <property type="entry name" value="LYSOZYME-LIKE PROTEIN-RELATED"/>
    <property type="match status" value="1"/>
</dbReference>
<evidence type="ECO:0000256" key="1">
    <source>
        <dbReference type="ARBA" id="ARBA00023224"/>
    </source>
</evidence>
<dbReference type="PROSITE" id="PS50111">
    <property type="entry name" value="CHEMOTAXIS_TRANSDUC_2"/>
    <property type="match status" value="1"/>
</dbReference>
<organism evidence="5 6">
    <name type="scientific">Desulfovibrio subterraneus</name>
    <dbReference type="NCBI Taxonomy" id="2718620"/>
    <lineage>
        <taxon>Bacteria</taxon>
        <taxon>Pseudomonadati</taxon>
        <taxon>Thermodesulfobacteriota</taxon>
        <taxon>Desulfovibrionia</taxon>
        <taxon>Desulfovibrionales</taxon>
        <taxon>Desulfovibrionaceae</taxon>
        <taxon>Desulfovibrio</taxon>
    </lineage>
</organism>
<dbReference type="Gene3D" id="1.10.287.950">
    <property type="entry name" value="Methyl-accepting chemotaxis protein"/>
    <property type="match status" value="1"/>
</dbReference>